<dbReference type="GO" id="GO:0045493">
    <property type="term" value="P:xylan catabolic process"/>
    <property type="evidence" value="ECO:0007669"/>
    <property type="project" value="UniProtKB-UniRule"/>
</dbReference>
<evidence type="ECO:0000256" key="10">
    <source>
        <dbReference type="ARBA" id="ARBA00034075"/>
    </source>
</evidence>
<evidence type="ECO:0000256" key="8">
    <source>
        <dbReference type="ARBA" id="ARBA00023326"/>
    </source>
</evidence>
<evidence type="ECO:0000313" key="12">
    <source>
        <dbReference type="EMBL" id="KAB8075983.1"/>
    </source>
</evidence>
<keyword evidence="5" id="KW-0732">Signal</keyword>
<dbReference type="EMBL" id="ML732187">
    <property type="protein sequence ID" value="KAB8075983.1"/>
    <property type="molecule type" value="Genomic_DNA"/>
</dbReference>
<comment type="similarity">
    <text evidence="2 11">Belongs to the faeC family.</text>
</comment>
<comment type="catalytic activity">
    <reaction evidence="10 11">
        <text>feruloyl-polysaccharide + H2O = ferulate + polysaccharide.</text>
        <dbReference type="EC" id="3.1.1.73"/>
    </reaction>
</comment>
<accession>A0A5N5X5F0</accession>
<name>A0A5N5X5F0_9EURO</name>
<dbReference type="GO" id="GO:0005576">
    <property type="term" value="C:extracellular region"/>
    <property type="evidence" value="ECO:0007669"/>
    <property type="project" value="UniProtKB-SubCell"/>
</dbReference>
<protein>
    <recommendedName>
        <fullName evidence="11">Feruloyl esterase C</fullName>
        <ecNumber evidence="11">3.1.1.73</ecNumber>
    </recommendedName>
    <alternativeName>
        <fullName evidence="11">Ferulic acid esterase C</fullName>
    </alternativeName>
</protein>
<comment type="function">
    <text evidence="9 11">Involved in degradation of plant cell walls. Hydrolyzes the feruloyl-arabinose ester bond in arabinoxylans, and the feruloyl-galactose ester bond in pectin. Active against paranitrophenyl-acetate, methyl ferulate and wheat arabinoxylan.</text>
</comment>
<keyword evidence="4 11" id="KW-0858">Xylan degradation</keyword>
<dbReference type="InterPro" id="IPR043595">
    <property type="entry name" value="FaeB/C/D"/>
</dbReference>
<evidence type="ECO:0000256" key="6">
    <source>
        <dbReference type="ARBA" id="ARBA00022801"/>
    </source>
</evidence>
<dbReference type="Proteomes" id="UP000326565">
    <property type="component" value="Unassembled WGS sequence"/>
</dbReference>
<evidence type="ECO:0000256" key="4">
    <source>
        <dbReference type="ARBA" id="ARBA00022651"/>
    </source>
</evidence>
<dbReference type="SUPFAM" id="SSF53474">
    <property type="entry name" value="alpha/beta-Hydrolases"/>
    <property type="match status" value="1"/>
</dbReference>
<keyword evidence="3 11" id="KW-0964">Secreted</keyword>
<evidence type="ECO:0000256" key="9">
    <source>
        <dbReference type="ARBA" id="ARBA00025250"/>
    </source>
</evidence>
<comment type="subcellular location">
    <subcellularLocation>
        <location evidence="1 11">Secreted</location>
    </subcellularLocation>
</comment>
<keyword evidence="8 11" id="KW-0624">Polysaccharide degradation</keyword>
<keyword evidence="13" id="KW-1185">Reference proteome</keyword>
<dbReference type="InterPro" id="IPR029058">
    <property type="entry name" value="AB_hydrolase_fold"/>
</dbReference>
<evidence type="ECO:0000256" key="2">
    <source>
        <dbReference type="ARBA" id="ARBA00010278"/>
    </source>
</evidence>
<evidence type="ECO:0000313" key="13">
    <source>
        <dbReference type="Proteomes" id="UP000326565"/>
    </source>
</evidence>
<proteinExistence type="inferred from homology"/>
<reference evidence="12 13" key="1">
    <citation type="submission" date="2019-04" db="EMBL/GenBank/DDBJ databases">
        <title>Friends and foes A comparative genomics study of 23 Aspergillus species from section Flavi.</title>
        <authorList>
            <consortium name="DOE Joint Genome Institute"/>
            <person name="Kjaerbolling I."/>
            <person name="Vesth T."/>
            <person name="Frisvad J.C."/>
            <person name="Nybo J.L."/>
            <person name="Theobald S."/>
            <person name="Kildgaard S."/>
            <person name="Isbrandt T."/>
            <person name="Kuo A."/>
            <person name="Sato A."/>
            <person name="Lyhne E.K."/>
            <person name="Kogle M.E."/>
            <person name="Wiebenga A."/>
            <person name="Kun R.S."/>
            <person name="Lubbers R.J."/>
            <person name="Makela M.R."/>
            <person name="Barry K."/>
            <person name="Chovatia M."/>
            <person name="Clum A."/>
            <person name="Daum C."/>
            <person name="Haridas S."/>
            <person name="He G."/>
            <person name="LaButti K."/>
            <person name="Lipzen A."/>
            <person name="Mondo S."/>
            <person name="Riley R."/>
            <person name="Salamov A."/>
            <person name="Simmons B.A."/>
            <person name="Magnuson J.K."/>
            <person name="Henrissat B."/>
            <person name="Mortensen U.H."/>
            <person name="Larsen T.O."/>
            <person name="Devries R.P."/>
            <person name="Grigoriev I.V."/>
            <person name="Machida M."/>
            <person name="Baker S.E."/>
            <person name="Andersen M.R."/>
        </authorList>
    </citation>
    <scope>NUCLEOTIDE SEQUENCE [LARGE SCALE GENOMIC DNA]</scope>
    <source>
        <strain evidence="12 13">CBS 151.66</strain>
    </source>
</reference>
<keyword evidence="6 11" id="KW-0378">Hydrolase</keyword>
<evidence type="ECO:0000256" key="5">
    <source>
        <dbReference type="ARBA" id="ARBA00022729"/>
    </source>
</evidence>
<sequence length="249" mass="26709">MKNIHFLRQTIIQNSVSTGNASIHLPPFLALSAFTSVHDAISPSCGKKPTLANGYGLEARAQGSAILIDPNGRNAGWANTNGEDVAFIDAIIKQVEGELCVDQDSRFATGFFLGGGMSYALACSRAKEFNAVSVLSGGVVSGCEGGHDPIAYPGIHGINEPPNKFVRNNYCQPTNIGKPWSGSHGSTRKDSNGCFEPVSFIAYDGVHNAAPLGVESSLAPDTTWEFFMSRRLWQSSRLLLELLSLSREF</sequence>
<dbReference type="EC" id="3.1.1.73" evidence="11"/>
<dbReference type="OrthoDB" id="424610at2759"/>
<evidence type="ECO:0000256" key="3">
    <source>
        <dbReference type="ARBA" id="ARBA00022525"/>
    </source>
</evidence>
<organism evidence="12 13">
    <name type="scientific">Aspergillus leporis</name>
    <dbReference type="NCBI Taxonomy" id="41062"/>
    <lineage>
        <taxon>Eukaryota</taxon>
        <taxon>Fungi</taxon>
        <taxon>Dikarya</taxon>
        <taxon>Ascomycota</taxon>
        <taxon>Pezizomycotina</taxon>
        <taxon>Eurotiomycetes</taxon>
        <taxon>Eurotiomycetidae</taxon>
        <taxon>Eurotiales</taxon>
        <taxon>Aspergillaceae</taxon>
        <taxon>Aspergillus</taxon>
        <taxon>Aspergillus subgen. Circumdati</taxon>
    </lineage>
</organism>
<dbReference type="PANTHER" id="PTHR38050:SF1">
    <property type="entry name" value="FERULOYL ESTERASE C"/>
    <property type="match status" value="1"/>
</dbReference>
<dbReference type="GO" id="GO:0030600">
    <property type="term" value="F:feruloyl esterase activity"/>
    <property type="evidence" value="ECO:0007669"/>
    <property type="project" value="UniProtKB-UniRule"/>
</dbReference>
<evidence type="ECO:0000256" key="7">
    <source>
        <dbReference type="ARBA" id="ARBA00023277"/>
    </source>
</evidence>
<dbReference type="AlphaFoldDB" id="A0A5N5X5F0"/>
<dbReference type="PANTHER" id="PTHR38050">
    <property type="match status" value="1"/>
</dbReference>
<dbReference type="Gene3D" id="3.40.50.1820">
    <property type="entry name" value="alpha/beta hydrolase"/>
    <property type="match status" value="1"/>
</dbReference>
<evidence type="ECO:0000256" key="1">
    <source>
        <dbReference type="ARBA" id="ARBA00004613"/>
    </source>
</evidence>
<gene>
    <name evidence="12" type="ORF">BDV29DRAFT_189848</name>
</gene>
<evidence type="ECO:0000256" key="11">
    <source>
        <dbReference type="RuleBase" id="RU367094"/>
    </source>
</evidence>
<keyword evidence="7 11" id="KW-0119">Carbohydrate metabolism</keyword>